<protein>
    <submittedName>
        <fullName evidence="1">Uncharacterized protein</fullName>
    </submittedName>
</protein>
<evidence type="ECO:0000313" key="2">
    <source>
        <dbReference type="Proteomes" id="UP001221898"/>
    </source>
</evidence>
<accession>A0AAD7RWN3</accession>
<dbReference type="EMBL" id="JAINUG010000170">
    <property type="protein sequence ID" value="KAJ8390411.1"/>
    <property type="molecule type" value="Genomic_DNA"/>
</dbReference>
<proteinExistence type="predicted"/>
<organism evidence="1 2">
    <name type="scientific">Aldrovandia affinis</name>
    <dbReference type="NCBI Taxonomy" id="143900"/>
    <lineage>
        <taxon>Eukaryota</taxon>
        <taxon>Metazoa</taxon>
        <taxon>Chordata</taxon>
        <taxon>Craniata</taxon>
        <taxon>Vertebrata</taxon>
        <taxon>Euteleostomi</taxon>
        <taxon>Actinopterygii</taxon>
        <taxon>Neopterygii</taxon>
        <taxon>Teleostei</taxon>
        <taxon>Notacanthiformes</taxon>
        <taxon>Halosauridae</taxon>
        <taxon>Aldrovandia</taxon>
    </lineage>
</organism>
<gene>
    <name evidence="1" type="ORF">AAFF_G00108050</name>
</gene>
<keyword evidence="2" id="KW-1185">Reference proteome</keyword>
<sequence>MEWNNNKDDHLKRAPFVILCAERECCFLSSFEKSVSECKYLLCVECLVIMWNLPSGLCLRSVCRASLGSGVSRAPDSKASKRLQCLFPPGLLALCLHLTDCHESNFKS</sequence>
<reference evidence="1" key="1">
    <citation type="journal article" date="2023" name="Science">
        <title>Genome structures resolve the early diversification of teleost fishes.</title>
        <authorList>
            <person name="Parey E."/>
            <person name="Louis A."/>
            <person name="Montfort J."/>
            <person name="Bouchez O."/>
            <person name="Roques C."/>
            <person name="Iampietro C."/>
            <person name="Lluch J."/>
            <person name="Castinel A."/>
            <person name="Donnadieu C."/>
            <person name="Desvignes T."/>
            <person name="Floi Bucao C."/>
            <person name="Jouanno E."/>
            <person name="Wen M."/>
            <person name="Mejri S."/>
            <person name="Dirks R."/>
            <person name="Jansen H."/>
            <person name="Henkel C."/>
            <person name="Chen W.J."/>
            <person name="Zahm M."/>
            <person name="Cabau C."/>
            <person name="Klopp C."/>
            <person name="Thompson A.W."/>
            <person name="Robinson-Rechavi M."/>
            <person name="Braasch I."/>
            <person name="Lecointre G."/>
            <person name="Bobe J."/>
            <person name="Postlethwait J.H."/>
            <person name="Berthelot C."/>
            <person name="Roest Crollius H."/>
            <person name="Guiguen Y."/>
        </authorList>
    </citation>
    <scope>NUCLEOTIDE SEQUENCE</scope>
    <source>
        <strain evidence="1">NC1722</strain>
    </source>
</reference>
<dbReference type="AlphaFoldDB" id="A0AAD7RWN3"/>
<evidence type="ECO:0000313" key="1">
    <source>
        <dbReference type="EMBL" id="KAJ8390411.1"/>
    </source>
</evidence>
<dbReference type="Proteomes" id="UP001221898">
    <property type="component" value="Unassembled WGS sequence"/>
</dbReference>
<comment type="caution">
    <text evidence="1">The sequence shown here is derived from an EMBL/GenBank/DDBJ whole genome shotgun (WGS) entry which is preliminary data.</text>
</comment>
<name>A0AAD7RWN3_9TELE</name>